<accession>A0A4V5ZPL6</accession>
<keyword evidence="2" id="KW-0012">Acyltransferase</keyword>
<reference evidence="4 5" key="1">
    <citation type="submission" date="2019-04" db="EMBL/GenBank/DDBJ databases">
        <title>Natronomonas sp. F20-122 a newhaloarchaeon isolated from a saline saltern of Isla Bacuta, Huelva, Spain.</title>
        <authorList>
            <person name="Duran-Viseras A."/>
            <person name="Sanchez-Porro C."/>
            <person name="Ventosa A."/>
        </authorList>
    </citation>
    <scope>NUCLEOTIDE SEQUENCE [LARGE SCALE GENOMIC DNA]</scope>
    <source>
        <strain evidence="4 5">F20-122</strain>
    </source>
</reference>
<dbReference type="PANTHER" id="PTHR43877:SF1">
    <property type="entry name" value="ACETYLTRANSFERASE"/>
    <property type="match status" value="1"/>
</dbReference>
<evidence type="ECO:0000256" key="1">
    <source>
        <dbReference type="ARBA" id="ARBA00022679"/>
    </source>
</evidence>
<keyword evidence="1 4" id="KW-0808">Transferase</keyword>
<organism evidence="4 5">
    <name type="scientific">Natronomonas salsuginis</name>
    <dbReference type="NCBI Taxonomy" id="2217661"/>
    <lineage>
        <taxon>Archaea</taxon>
        <taxon>Methanobacteriati</taxon>
        <taxon>Methanobacteriota</taxon>
        <taxon>Stenosarchaea group</taxon>
        <taxon>Halobacteria</taxon>
        <taxon>Halobacteriales</taxon>
        <taxon>Natronomonadaceae</taxon>
        <taxon>Natronomonas</taxon>
    </lineage>
</organism>
<dbReference type="EMBL" id="QKNX01000001">
    <property type="protein sequence ID" value="TKR28103.1"/>
    <property type="molecule type" value="Genomic_DNA"/>
</dbReference>
<dbReference type="Pfam" id="PF00583">
    <property type="entry name" value="Acetyltransf_1"/>
    <property type="match status" value="1"/>
</dbReference>
<evidence type="ECO:0000313" key="5">
    <source>
        <dbReference type="Proteomes" id="UP000308037"/>
    </source>
</evidence>
<dbReference type="InterPro" id="IPR000182">
    <property type="entry name" value="GNAT_dom"/>
</dbReference>
<name>A0A4V5ZPL6_9EURY</name>
<evidence type="ECO:0000256" key="2">
    <source>
        <dbReference type="ARBA" id="ARBA00023315"/>
    </source>
</evidence>
<dbReference type="PROSITE" id="PS51186">
    <property type="entry name" value="GNAT"/>
    <property type="match status" value="1"/>
</dbReference>
<keyword evidence="5" id="KW-1185">Reference proteome</keyword>
<comment type="caution">
    <text evidence="4">The sequence shown here is derived from an EMBL/GenBank/DDBJ whole genome shotgun (WGS) entry which is preliminary data.</text>
</comment>
<dbReference type="InterPro" id="IPR050832">
    <property type="entry name" value="Bact_Acetyltransf"/>
</dbReference>
<dbReference type="Proteomes" id="UP000308037">
    <property type="component" value="Unassembled WGS sequence"/>
</dbReference>
<evidence type="ECO:0000259" key="3">
    <source>
        <dbReference type="PROSITE" id="PS51186"/>
    </source>
</evidence>
<dbReference type="PANTHER" id="PTHR43877">
    <property type="entry name" value="AMINOALKYLPHOSPHONATE N-ACETYLTRANSFERASE-RELATED-RELATED"/>
    <property type="match status" value="1"/>
</dbReference>
<feature type="domain" description="N-acetyltransferase" evidence="3">
    <location>
        <begin position="7"/>
        <end position="166"/>
    </location>
</feature>
<gene>
    <name evidence="4" type="ORF">DM868_03215</name>
</gene>
<proteinExistence type="predicted"/>
<evidence type="ECO:0000313" key="4">
    <source>
        <dbReference type="EMBL" id="TKR28103.1"/>
    </source>
</evidence>
<protein>
    <submittedName>
        <fullName evidence="4">GNAT family N-acetyltransferase</fullName>
    </submittedName>
</protein>
<dbReference type="InterPro" id="IPR016181">
    <property type="entry name" value="Acyl_CoA_acyltransferase"/>
</dbReference>
<dbReference type="SUPFAM" id="SSF55729">
    <property type="entry name" value="Acyl-CoA N-acyltransferases (Nat)"/>
    <property type="match status" value="1"/>
</dbReference>
<dbReference type="GO" id="GO:0016747">
    <property type="term" value="F:acyltransferase activity, transferring groups other than amino-acyl groups"/>
    <property type="evidence" value="ECO:0007669"/>
    <property type="project" value="InterPro"/>
</dbReference>
<dbReference type="Gene3D" id="3.40.630.30">
    <property type="match status" value="1"/>
</dbReference>
<dbReference type="CDD" id="cd04301">
    <property type="entry name" value="NAT_SF"/>
    <property type="match status" value="1"/>
</dbReference>
<sequence>MQHPTDVTIEPADASDVDTLAELWVELAADQRRYGSHLLAADNGSRILEAMRHHVATDTAIVARRDGDLVGFVTFGVETGRYRQDAVRGIVHNIYVRDPDRSEGIGSGLLDAAEDALRDMGVDIVALQAMADNADARAFYDRHGYAAHRIELEKPINDDLVTSDSG</sequence>
<dbReference type="AlphaFoldDB" id="A0A4V5ZPL6"/>
<dbReference type="RefSeq" id="WP_137275402.1">
    <property type="nucleotide sequence ID" value="NZ_QKNX01000001.1"/>
</dbReference>
<dbReference type="OrthoDB" id="38613at2157"/>